<protein>
    <submittedName>
        <fullName evidence="2">DNA-binding protein</fullName>
    </submittedName>
</protein>
<dbReference type="Gene3D" id="3.30.1330.80">
    <property type="entry name" value="Hypothetical protein, similar to alpha- acetolactate decarboxylase, domain 2"/>
    <property type="match status" value="1"/>
</dbReference>
<dbReference type="PANTHER" id="PTHR34988">
    <property type="entry name" value="PROTEIN, PUTATIVE-RELATED"/>
    <property type="match status" value="1"/>
</dbReference>
<dbReference type="Pfam" id="PF03479">
    <property type="entry name" value="PCC"/>
    <property type="match status" value="1"/>
</dbReference>
<sequence length="146" mass="16747">MKAFHLSSSSSQDVLILNFYPGELLLETIISYLKENKIKNSCVISGIGTLKRLSFHRVLTTEEKPKNEYITLEGPFELSSTQGLIINYEPHLHFVASDLRNTYSGHLEYNSQVLYLAEFTLLILDSKNHNLVRKLKENNISFIEEV</sequence>
<dbReference type="GO" id="GO:0003677">
    <property type="term" value="F:DNA binding"/>
    <property type="evidence" value="ECO:0007669"/>
    <property type="project" value="UniProtKB-KW"/>
</dbReference>
<dbReference type="OMA" id="MFILNLE"/>
<evidence type="ECO:0000259" key="1">
    <source>
        <dbReference type="PROSITE" id="PS51742"/>
    </source>
</evidence>
<dbReference type="PROSITE" id="PS51742">
    <property type="entry name" value="PPC"/>
    <property type="match status" value="1"/>
</dbReference>
<dbReference type="SUPFAM" id="SSF117856">
    <property type="entry name" value="AF0104/ALDC/Ptd012-like"/>
    <property type="match status" value="1"/>
</dbReference>
<proteinExistence type="predicted"/>
<dbReference type="InterPro" id="IPR005175">
    <property type="entry name" value="PPC_dom"/>
</dbReference>
<organism evidence="2">
    <name type="scientific">Dictyoglomus thermophilum</name>
    <dbReference type="NCBI Taxonomy" id="14"/>
    <lineage>
        <taxon>Bacteria</taxon>
        <taxon>Pseudomonadati</taxon>
        <taxon>Dictyoglomota</taxon>
        <taxon>Dictyoglomia</taxon>
        <taxon>Dictyoglomales</taxon>
        <taxon>Dictyoglomaceae</taxon>
        <taxon>Dictyoglomus</taxon>
    </lineage>
</organism>
<dbReference type="AlphaFoldDB" id="A0A7C3PST8"/>
<reference evidence="2" key="1">
    <citation type="journal article" date="2020" name="mSystems">
        <title>Genome- and Community-Level Interaction Insights into Carbon Utilization and Element Cycling Functions of Hydrothermarchaeota in Hydrothermal Sediment.</title>
        <authorList>
            <person name="Zhou Z."/>
            <person name="Liu Y."/>
            <person name="Xu W."/>
            <person name="Pan J."/>
            <person name="Luo Z.H."/>
            <person name="Li M."/>
        </authorList>
    </citation>
    <scope>NUCLEOTIDE SEQUENCE [LARGE SCALE GENOMIC DNA]</scope>
    <source>
        <strain evidence="2">SpSt-70</strain>
    </source>
</reference>
<name>A0A7C3PST8_DICTH</name>
<gene>
    <name evidence="2" type="ORF">ENU78_07535</name>
</gene>
<comment type="caution">
    <text evidence="2">The sequence shown here is derived from an EMBL/GenBank/DDBJ whole genome shotgun (WGS) entry which is preliminary data.</text>
</comment>
<dbReference type="PANTHER" id="PTHR34988:SF1">
    <property type="entry name" value="DNA-BINDING PROTEIN"/>
    <property type="match status" value="1"/>
</dbReference>
<feature type="domain" description="PPC" evidence="1">
    <location>
        <begin position="9"/>
        <end position="146"/>
    </location>
</feature>
<accession>A0A7C3PST8</accession>
<keyword evidence="2" id="KW-0238">DNA-binding</keyword>
<dbReference type="CDD" id="cd11378">
    <property type="entry name" value="DUF296"/>
    <property type="match status" value="1"/>
</dbReference>
<evidence type="ECO:0000313" key="2">
    <source>
        <dbReference type="EMBL" id="HGK24261.1"/>
    </source>
</evidence>
<dbReference type="EMBL" id="DTDV01000019">
    <property type="protein sequence ID" value="HGK24261.1"/>
    <property type="molecule type" value="Genomic_DNA"/>
</dbReference>